<dbReference type="EMBL" id="BOPZ01000011">
    <property type="protein sequence ID" value="GIM28948.1"/>
    <property type="molecule type" value="Genomic_DNA"/>
</dbReference>
<dbReference type="PROSITE" id="PS50045">
    <property type="entry name" value="SIGMA54_INTERACT_4"/>
    <property type="match status" value="1"/>
</dbReference>
<dbReference type="SUPFAM" id="SSF52540">
    <property type="entry name" value="P-loop containing nucleoside triphosphate hydrolases"/>
    <property type="match status" value="1"/>
</dbReference>
<dbReference type="PROSITE" id="PS00688">
    <property type="entry name" value="SIGMA54_INTERACT_3"/>
    <property type="match status" value="1"/>
</dbReference>
<comment type="caution">
    <text evidence="9">The sequence shown here is derived from an EMBL/GenBank/DDBJ whole genome shotgun (WGS) entry which is preliminary data.</text>
</comment>
<dbReference type="PANTHER" id="PTHR32071:SF57">
    <property type="entry name" value="C4-DICARBOXYLATE TRANSPORT TRANSCRIPTIONAL REGULATORY PROTEIN DCTD"/>
    <property type="match status" value="1"/>
</dbReference>
<dbReference type="PANTHER" id="PTHR32071">
    <property type="entry name" value="TRANSCRIPTIONAL REGULATORY PROTEIN"/>
    <property type="match status" value="1"/>
</dbReference>
<proteinExistence type="predicted"/>
<gene>
    <name evidence="9" type="ORF">CPJCM30710_16140</name>
</gene>
<organism evidence="9 10">
    <name type="scientific">Clostridium polyendosporum</name>
    <dbReference type="NCBI Taxonomy" id="69208"/>
    <lineage>
        <taxon>Bacteria</taxon>
        <taxon>Bacillati</taxon>
        <taxon>Bacillota</taxon>
        <taxon>Clostridia</taxon>
        <taxon>Eubacteriales</taxon>
        <taxon>Clostridiaceae</taxon>
        <taxon>Clostridium</taxon>
    </lineage>
</organism>
<evidence type="ECO:0000256" key="7">
    <source>
        <dbReference type="ARBA" id="ARBA00029500"/>
    </source>
</evidence>
<dbReference type="InterPro" id="IPR058031">
    <property type="entry name" value="AAA_lid_NorR"/>
</dbReference>
<evidence type="ECO:0000256" key="3">
    <source>
        <dbReference type="ARBA" id="ARBA00022840"/>
    </source>
</evidence>
<dbReference type="RefSeq" id="WP_212903663.1">
    <property type="nucleotide sequence ID" value="NZ_BOPZ01000011.1"/>
</dbReference>
<dbReference type="InterPro" id="IPR003593">
    <property type="entry name" value="AAA+_ATPase"/>
</dbReference>
<dbReference type="PROSITE" id="PS00676">
    <property type="entry name" value="SIGMA54_INTERACT_2"/>
    <property type="match status" value="1"/>
</dbReference>
<dbReference type="SMART" id="SM00382">
    <property type="entry name" value="AAA"/>
    <property type="match status" value="1"/>
</dbReference>
<evidence type="ECO:0000256" key="5">
    <source>
        <dbReference type="ARBA" id="ARBA00023125"/>
    </source>
</evidence>
<sequence>MKQFIQLEIKTTDHAAITIDILTSIHQTNVNLTLMEVFKDRICINLEYINDHTKNLLIKNLLKIRDVLTIKEINLLNNEENAFKNIIGTSLCIQKVKKFSSTVGKSNSTILLRGEGGTGKELFAKAIHNYSYRKNKKFITLNCSSIPDIILESELFGYEEGRFIGDMNSSKDGLFKEANGGTIFLDEIGEFSITLQAKLLKVLQEGTIKKLGSNKEETVDIRIIAATNRNLEEMVKNGQFREDLYYRLNIIPIYLPPLRERLEDIPLLVKFFMSNLNNKLKKRIEKVDFQVYNKLMQYHWPGNIRELQNIVERAMNLCEGEILTPENIIFNFSEYNSKAAELFYTEELTLKEITQQCEKEAIIRVLDKYKSYRKAAQILGVSHTTIMNKTKKYFNRYKV</sequence>
<dbReference type="GO" id="GO:0006355">
    <property type="term" value="P:regulation of DNA-templated transcription"/>
    <property type="evidence" value="ECO:0007669"/>
    <property type="project" value="InterPro"/>
</dbReference>
<keyword evidence="6" id="KW-0804">Transcription</keyword>
<dbReference type="Gene3D" id="1.10.8.60">
    <property type="match status" value="1"/>
</dbReference>
<dbReference type="Pfam" id="PF25601">
    <property type="entry name" value="AAA_lid_14"/>
    <property type="match status" value="1"/>
</dbReference>
<reference evidence="9" key="1">
    <citation type="submission" date="2021-03" db="EMBL/GenBank/DDBJ databases">
        <title>Taxonomic study of Clostridium polyendosporum from meadow-gley soil under rice.</title>
        <authorList>
            <person name="Kobayashi H."/>
            <person name="Tanizawa Y."/>
            <person name="Yagura M."/>
        </authorList>
    </citation>
    <scope>NUCLEOTIDE SEQUENCE</scope>
    <source>
        <strain evidence="9">JCM 30710</strain>
    </source>
</reference>
<dbReference type="InterPro" id="IPR030828">
    <property type="entry name" value="HTH_TyrR"/>
</dbReference>
<dbReference type="AlphaFoldDB" id="A0A919S0C6"/>
<keyword evidence="10" id="KW-1185">Reference proteome</keyword>
<evidence type="ECO:0000313" key="9">
    <source>
        <dbReference type="EMBL" id="GIM28948.1"/>
    </source>
</evidence>
<protein>
    <recommendedName>
        <fullName evidence="7">HTH-type transcriptional regulatory protein TyrR</fullName>
    </recommendedName>
</protein>
<feature type="domain" description="Sigma-54 factor interaction" evidence="8">
    <location>
        <begin position="86"/>
        <end position="316"/>
    </location>
</feature>
<evidence type="ECO:0000256" key="1">
    <source>
        <dbReference type="ARBA" id="ARBA00022741"/>
    </source>
</evidence>
<dbReference type="SUPFAM" id="SSF46689">
    <property type="entry name" value="Homeodomain-like"/>
    <property type="match status" value="1"/>
</dbReference>
<dbReference type="InterPro" id="IPR027417">
    <property type="entry name" value="P-loop_NTPase"/>
</dbReference>
<keyword evidence="1" id="KW-0547">Nucleotide-binding</keyword>
<dbReference type="GO" id="GO:0005524">
    <property type="term" value="F:ATP binding"/>
    <property type="evidence" value="ECO:0007669"/>
    <property type="project" value="UniProtKB-KW"/>
</dbReference>
<dbReference type="Gene3D" id="1.10.10.60">
    <property type="entry name" value="Homeodomain-like"/>
    <property type="match status" value="1"/>
</dbReference>
<dbReference type="Proteomes" id="UP000679179">
    <property type="component" value="Unassembled WGS sequence"/>
</dbReference>
<keyword evidence="5" id="KW-0238">DNA-binding</keyword>
<dbReference type="Gene3D" id="3.30.70.260">
    <property type="match status" value="1"/>
</dbReference>
<dbReference type="InterPro" id="IPR025944">
    <property type="entry name" value="Sigma_54_int_dom_CS"/>
</dbReference>
<dbReference type="Gene3D" id="3.40.50.300">
    <property type="entry name" value="P-loop containing nucleotide triphosphate hydrolases"/>
    <property type="match status" value="1"/>
</dbReference>
<dbReference type="Pfam" id="PF00158">
    <property type="entry name" value="Sigma54_activat"/>
    <property type="match status" value="1"/>
</dbReference>
<dbReference type="GO" id="GO:0003677">
    <property type="term" value="F:DNA binding"/>
    <property type="evidence" value="ECO:0007669"/>
    <property type="project" value="UniProtKB-KW"/>
</dbReference>
<dbReference type="FunFam" id="3.40.50.300:FF:000006">
    <property type="entry name" value="DNA-binding transcriptional regulator NtrC"/>
    <property type="match status" value="1"/>
</dbReference>
<evidence type="ECO:0000256" key="4">
    <source>
        <dbReference type="ARBA" id="ARBA00023015"/>
    </source>
</evidence>
<dbReference type="InterPro" id="IPR002078">
    <property type="entry name" value="Sigma_54_int"/>
</dbReference>
<dbReference type="NCBIfam" id="TIGR04381">
    <property type="entry name" value="HTH_TypR"/>
    <property type="match status" value="1"/>
</dbReference>
<evidence type="ECO:0000256" key="2">
    <source>
        <dbReference type="ARBA" id="ARBA00022797"/>
    </source>
</evidence>
<evidence type="ECO:0000313" key="10">
    <source>
        <dbReference type="Proteomes" id="UP000679179"/>
    </source>
</evidence>
<keyword evidence="4" id="KW-0805">Transcription regulation</keyword>
<evidence type="ECO:0000259" key="8">
    <source>
        <dbReference type="PROSITE" id="PS50045"/>
    </source>
</evidence>
<name>A0A919S0C6_9CLOT</name>
<dbReference type="InterPro" id="IPR025943">
    <property type="entry name" value="Sigma_54_int_dom_ATP-bd_2"/>
</dbReference>
<dbReference type="Pfam" id="PF18024">
    <property type="entry name" value="HTH_50"/>
    <property type="match status" value="1"/>
</dbReference>
<keyword evidence="3" id="KW-0067">ATP-binding</keyword>
<keyword evidence="2" id="KW-0058">Aromatic hydrocarbons catabolism</keyword>
<evidence type="ECO:0000256" key="6">
    <source>
        <dbReference type="ARBA" id="ARBA00023163"/>
    </source>
</evidence>
<accession>A0A919S0C6</accession>
<dbReference type="InterPro" id="IPR009057">
    <property type="entry name" value="Homeodomain-like_sf"/>
</dbReference>
<dbReference type="CDD" id="cd00009">
    <property type="entry name" value="AAA"/>
    <property type="match status" value="1"/>
</dbReference>